<feature type="domain" description="Rieske" evidence="7">
    <location>
        <begin position="410"/>
        <end position="495"/>
    </location>
</feature>
<evidence type="ECO:0000256" key="3">
    <source>
        <dbReference type="ARBA" id="ARBA00023004"/>
    </source>
</evidence>
<protein>
    <submittedName>
        <fullName evidence="8">Glycine/D-amino acid oxidase-like deaminating enzyme/nitrite reductase/ring-hydroxylating ferredoxin subunit</fullName>
    </submittedName>
</protein>
<keyword evidence="2" id="KW-0479">Metal-binding</keyword>
<evidence type="ECO:0000256" key="1">
    <source>
        <dbReference type="ARBA" id="ARBA00022714"/>
    </source>
</evidence>
<evidence type="ECO:0000256" key="2">
    <source>
        <dbReference type="ARBA" id="ARBA00022723"/>
    </source>
</evidence>
<evidence type="ECO:0000256" key="6">
    <source>
        <dbReference type="SAM" id="MobiDB-lite"/>
    </source>
</evidence>
<keyword evidence="3" id="KW-0408">Iron</keyword>
<dbReference type="Gene3D" id="2.102.10.10">
    <property type="entry name" value="Rieske [2Fe-2S] iron-sulphur domain"/>
    <property type="match status" value="1"/>
</dbReference>
<accession>A0A7W5VA65</accession>
<dbReference type="GO" id="GO:0004497">
    <property type="term" value="F:monooxygenase activity"/>
    <property type="evidence" value="ECO:0007669"/>
    <property type="project" value="UniProtKB-ARBA"/>
</dbReference>
<dbReference type="PRINTS" id="PR00162">
    <property type="entry name" value="RIESKE"/>
</dbReference>
<dbReference type="SUPFAM" id="SSF50022">
    <property type="entry name" value="ISP domain"/>
    <property type="match status" value="1"/>
</dbReference>
<dbReference type="SUPFAM" id="SSF51905">
    <property type="entry name" value="FAD/NAD(P)-binding domain"/>
    <property type="match status" value="1"/>
</dbReference>
<gene>
    <name evidence="8" type="ORF">FHR33_009418</name>
</gene>
<dbReference type="EMBL" id="JACIBV010000002">
    <property type="protein sequence ID" value="MBB3733471.1"/>
    <property type="molecule type" value="Genomic_DNA"/>
</dbReference>
<dbReference type="Gene3D" id="3.50.50.60">
    <property type="entry name" value="FAD/NAD(P)-binding domain"/>
    <property type="match status" value="1"/>
</dbReference>
<keyword evidence="1" id="KW-0001">2Fe-2S</keyword>
<evidence type="ECO:0000259" key="7">
    <source>
        <dbReference type="PROSITE" id="PS51296"/>
    </source>
</evidence>
<dbReference type="CDD" id="cd03477">
    <property type="entry name" value="Rieske_YhfW_C"/>
    <property type="match status" value="1"/>
</dbReference>
<dbReference type="InterPro" id="IPR036922">
    <property type="entry name" value="Rieske_2Fe-2S_sf"/>
</dbReference>
<dbReference type="Pfam" id="PF01266">
    <property type="entry name" value="DAO"/>
    <property type="match status" value="1"/>
</dbReference>
<dbReference type="InterPro" id="IPR006076">
    <property type="entry name" value="FAD-dep_OxRdtase"/>
</dbReference>
<reference evidence="8 9" key="1">
    <citation type="submission" date="2020-08" db="EMBL/GenBank/DDBJ databases">
        <title>Sequencing the genomes of 1000 actinobacteria strains.</title>
        <authorList>
            <person name="Klenk H.-P."/>
        </authorList>
    </citation>
    <scope>NUCLEOTIDE SEQUENCE [LARGE SCALE GENOMIC DNA]</scope>
    <source>
        <strain evidence="8 9">DSM 44320</strain>
    </source>
</reference>
<feature type="region of interest" description="Disordered" evidence="6">
    <location>
        <begin position="1"/>
        <end position="21"/>
    </location>
</feature>
<dbReference type="GO" id="GO:0046872">
    <property type="term" value="F:metal ion binding"/>
    <property type="evidence" value="ECO:0007669"/>
    <property type="project" value="UniProtKB-KW"/>
</dbReference>
<dbReference type="Gene3D" id="3.30.9.10">
    <property type="entry name" value="D-Amino Acid Oxidase, subunit A, domain 2"/>
    <property type="match status" value="1"/>
</dbReference>
<dbReference type="InterPro" id="IPR017941">
    <property type="entry name" value="Rieske_2Fe-2S"/>
</dbReference>
<comment type="caution">
    <text evidence="8">The sequence shown here is derived from an EMBL/GenBank/DDBJ whole genome shotgun (WGS) entry which is preliminary data.</text>
</comment>
<dbReference type="RefSeq" id="WP_183661781.1">
    <property type="nucleotide sequence ID" value="NZ_JACIBV010000002.1"/>
</dbReference>
<dbReference type="GO" id="GO:0051537">
    <property type="term" value="F:2 iron, 2 sulfur cluster binding"/>
    <property type="evidence" value="ECO:0007669"/>
    <property type="project" value="UniProtKB-KW"/>
</dbReference>
<dbReference type="InterPro" id="IPR038010">
    <property type="entry name" value="YhfW_C"/>
</dbReference>
<dbReference type="AlphaFoldDB" id="A0A7W5VA65"/>
<dbReference type="PANTHER" id="PTHR13847:SF274">
    <property type="entry name" value="RIESKE 2FE-2S IRON-SULFUR PROTEIN YHFW-RELATED"/>
    <property type="match status" value="1"/>
</dbReference>
<dbReference type="GeneID" id="95395419"/>
<dbReference type="FunFam" id="2.102.10.10:FF:000014">
    <property type="entry name" value="Oxidoreductase, FAD dependent"/>
    <property type="match status" value="1"/>
</dbReference>
<dbReference type="Proteomes" id="UP000579945">
    <property type="component" value="Unassembled WGS sequence"/>
</dbReference>
<dbReference type="InterPro" id="IPR036188">
    <property type="entry name" value="FAD/NAD-bd_sf"/>
</dbReference>
<sequence>MAHTTGSYWMDGTAQPSRPPLSSDVRVDVAVLGGGIAGLSTAWELTKAGRSVAVLEAGRIAAGVTGHTTAKLSALHTLIYSSLSAGDGELYARSQLEAVEHVARTAAELDLECEFERAAAHTYTETTEGLEQIRAEVEAARRAGLPAEFVTETALPYPIVGAVRVRGQAQFHPRKYLLGLAEAMTASGAQIYEHTRAVRLDSGKVTTADGLVVTADDVVVATHYPVFDRALLFARMTPRRELVVAAPIEAAADPRGTFITTEQGTRSVRTAPLEDGRRLLLVTGEKYRPGEGSVGARLERLGEWMSERFGVEPRYRWAAQDNDTTDGLPFVGPLHVGARHAYVATGFGGWGMSNGVMAGLLLAALISGKDRPWAGLYDPRRVHPVREAGPLLKAQASVAAHFVGDRFGTGGRDDLEGLLPGQAAVVKVAGERCAAYRDVEGQVHAVSALCSHMGCVVAFNDAERTWECPCHGSRFALDGSILQGPATEPLKRIEL</sequence>
<organism evidence="8 9">
    <name type="scientific">Nonomuraea dietziae</name>
    <dbReference type="NCBI Taxonomy" id="65515"/>
    <lineage>
        <taxon>Bacteria</taxon>
        <taxon>Bacillati</taxon>
        <taxon>Actinomycetota</taxon>
        <taxon>Actinomycetes</taxon>
        <taxon>Streptosporangiales</taxon>
        <taxon>Streptosporangiaceae</taxon>
        <taxon>Nonomuraea</taxon>
    </lineage>
</organism>
<evidence type="ECO:0000313" key="8">
    <source>
        <dbReference type="EMBL" id="MBB3733471.1"/>
    </source>
</evidence>
<dbReference type="GO" id="GO:0016020">
    <property type="term" value="C:membrane"/>
    <property type="evidence" value="ECO:0007669"/>
    <property type="project" value="InterPro"/>
</dbReference>
<dbReference type="PROSITE" id="PS51296">
    <property type="entry name" value="RIESKE"/>
    <property type="match status" value="1"/>
</dbReference>
<evidence type="ECO:0000256" key="5">
    <source>
        <dbReference type="ARBA" id="ARBA00023157"/>
    </source>
</evidence>
<evidence type="ECO:0000313" key="9">
    <source>
        <dbReference type="Proteomes" id="UP000579945"/>
    </source>
</evidence>
<dbReference type="PANTHER" id="PTHR13847">
    <property type="entry name" value="SARCOSINE DEHYDROGENASE-RELATED"/>
    <property type="match status" value="1"/>
</dbReference>
<dbReference type="Pfam" id="PF00355">
    <property type="entry name" value="Rieske"/>
    <property type="match status" value="1"/>
</dbReference>
<dbReference type="InterPro" id="IPR005805">
    <property type="entry name" value="Rieske_Fe-S_prot_C"/>
</dbReference>
<dbReference type="GO" id="GO:0016705">
    <property type="term" value="F:oxidoreductase activity, acting on paired donors, with incorporation or reduction of molecular oxygen"/>
    <property type="evidence" value="ECO:0007669"/>
    <property type="project" value="UniProtKB-ARBA"/>
</dbReference>
<dbReference type="GO" id="GO:0005737">
    <property type="term" value="C:cytoplasm"/>
    <property type="evidence" value="ECO:0007669"/>
    <property type="project" value="TreeGrafter"/>
</dbReference>
<keyword evidence="4" id="KW-0411">Iron-sulfur</keyword>
<keyword evidence="5" id="KW-1015">Disulfide bond</keyword>
<evidence type="ECO:0000256" key="4">
    <source>
        <dbReference type="ARBA" id="ARBA00023014"/>
    </source>
</evidence>
<name>A0A7W5VA65_9ACTN</name>
<proteinExistence type="predicted"/>
<keyword evidence="9" id="KW-1185">Reference proteome</keyword>